<dbReference type="AlphaFoldDB" id="B4W1Q6"/>
<accession>B4W1Q6</accession>
<evidence type="ECO:0000313" key="1">
    <source>
        <dbReference type="EMBL" id="EDX71852.1"/>
    </source>
</evidence>
<dbReference type="HOGENOM" id="CLU_2842227_0_0_3"/>
<reference evidence="1 2" key="1">
    <citation type="submission" date="2008-07" db="EMBL/GenBank/DDBJ databases">
        <authorList>
            <person name="Tandeau de Marsac N."/>
            <person name="Ferriera S."/>
            <person name="Johnson J."/>
            <person name="Kravitz S."/>
            <person name="Beeson K."/>
            <person name="Sutton G."/>
            <person name="Rogers Y.-H."/>
            <person name="Friedman R."/>
            <person name="Frazier M."/>
            <person name="Venter J.C."/>
        </authorList>
    </citation>
    <scope>NUCLEOTIDE SEQUENCE [LARGE SCALE GENOMIC DNA]</scope>
    <source>
        <strain evidence="1 2">PCC 7420</strain>
    </source>
</reference>
<organism evidence="1 2">
    <name type="scientific">Coleofasciculus chthonoplastes PCC 7420</name>
    <dbReference type="NCBI Taxonomy" id="118168"/>
    <lineage>
        <taxon>Bacteria</taxon>
        <taxon>Bacillati</taxon>
        <taxon>Cyanobacteriota</taxon>
        <taxon>Cyanophyceae</taxon>
        <taxon>Coleofasciculales</taxon>
        <taxon>Coleofasciculaceae</taxon>
        <taxon>Coleofasciculus</taxon>
    </lineage>
</organism>
<name>B4W1Q6_9CYAN</name>
<gene>
    <name evidence="1" type="ORF">MC7420_6938</name>
</gene>
<keyword evidence="2" id="KW-1185">Reference proteome</keyword>
<evidence type="ECO:0000313" key="2">
    <source>
        <dbReference type="Proteomes" id="UP000003835"/>
    </source>
</evidence>
<dbReference type="RefSeq" id="WP_006105313.1">
    <property type="nucleotide sequence ID" value="NZ_DS989869.1"/>
</dbReference>
<proteinExistence type="predicted"/>
<dbReference type="Proteomes" id="UP000003835">
    <property type="component" value="Unassembled WGS sequence"/>
</dbReference>
<dbReference type="STRING" id="118168.MC7420_6938"/>
<dbReference type="EMBL" id="DS989869">
    <property type="protein sequence ID" value="EDX71852.1"/>
    <property type="molecule type" value="Genomic_DNA"/>
</dbReference>
<protein>
    <submittedName>
        <fullName evidence="1">Uncharacterized protein</fullName>
    </submittedName>
</protein>
<sequence length="65" mass="6611">MNTSTSLGVSQGTGKKNPALNLAKASIVGAGLGINASLITDNGETKPALIHGSKQWVFGRGGFRN</sequence>